<comment type="caution">
    <text evidence="2">The sequence shown here is derived from an EMBL/GenBank/DDBJ whole genome shotgun (WGS) entry which is preliminary data.</text>
</comment>
<keyword evidence="1" id="KW-1133">Transmembrane helix</keyword>
<accession>A0A644W2F5</accession>
<dbReference type="AlphaFoldDB" id="A0A644W2F5"/>
<keyword evidence="1" id="KW-0812">Transmembrane</keyword>
<dbReference type="EMBL" id="VSSQ01000571">
    <property type="protein sequence ID" value="MPL97716.1"/>
    <property type="molecule type" value="Genomic_DNA"/>
</dbReference>
<organism evidence="2">
    <name type="scientific">bioreactor metagenome</name>
    <dbReference type="NCBI Taxonomy" id="1076179"/>
    <lineage>
        <taxon>unclassified sequences</taxon>
        <taxon>metagenomes</taxon>
        <taxon>ecological metagenomes</taxon>
    </lineage>
</organism>
<keyword evidence="1" id="KW-0472">Membrane</keyword>
<protein>
    <recommendedName>
        <fullName evidence="3">Peptidase M50 domain-containing protein</fullName>
    </recommendedName>
</protein>
<sequence length="337" mass="40288">MQYIFIILRIVIIEYIIIFFHEFLHFIISLFLKFKCSFYHVIPFTIYKKYSNIKIKINPPIHDTITSRSHFNCLKISSKIDYNILLNKIRFFFWIGPIYDFLIFIILFCIGVTYINYSYLALVSLIHLSITTINFFNSDGKYAIGSKEDDRIAFNLIRDFTLCGNNKVYSESKRILTDIHMEISQNIQLEKFNVNDLWNFLNNISFYTNSLLSFLNKDILTLHPSTLDFFENLIRDFDDIKKYDYRQVEKTSISIIYYLIYKKLKDKYFSPDVEIIDKVYIGCNSIYFRNLFDLYFKYKTLNKEYLINENNMPISISLCEGYTKLLLNLVFLNNSSN</sequence>
<feature type="transmembrane region" description="Helical" evidence="1">
    <location>
        <begin position="91"/>
        <end position="113"/>
    </location>
</feature>
<feature type="transmembrane region" description="Helical" evidence="1">
    <location>
        <begin position="6"/>
        <end position="32"/>
    </location>
</feature>
<gene>
    <name evidence="2" type="ORF">SDC9_43909</name>
</gene>
<proteinExistence type="predicted"/>
<evidence type="ECO:0000313" key="2">
    <source>
        <dbReference type="EMBL" id="MPL97716.1"/>
    </source>
</evidence>
<evidence type="ECO:0000256" key="1">
    <source>
        <dbReference type="SAM" id="Phobius"/>
    </source>
</evidence>
<evidence type="ECO:0008006" key="3">
    <source>
        <dbReference type="Google" id="ProtNLM"/>
    </source>
</evidence>
<reference evidence="2" key="1">
    <citation type="submission" date="2019-08" db="EMBL/GenBank/DDBJ databases">
        <authorList>
            <person name="Kucharzyk K."/>
            <person name="Murdoch R.W."/>
            <person name="Higgins S."/>
            <person name="Loffler F."/>
        </authorList>
    </citation>
    <scope>NUCLEOTIDE SEQUENCE</scope>
</reference>
<name>A0A644W2F5_9ZZZZ</name>